<dbReference type="PANTHER" id="PTHR11910">
    <property type="entry name" value="ATP SYNTHASE DELTA CHAIN"/>
    <property type="match status" value="1"/>
</dbReference>
<dbReference type="Gene3D" id="1.10.520.20">
    <property type="entry name" value="N-terminal domain of the delta subunit of the F1F0-ATP synthase"/>
    <property type="match status" value="1"/>
</dbReference>
<dbReference type="Proteomes" id="UP000626092">
    <property type="component" value="Unassembled WGS sequence"/>
</dbReference>
<dbReference type="OrthoDB" id="1262810at2759"/>
<keyword evidence="7" id="KW-0472">Membrane</keyword>
<dbReference type="GO" id="GO:0046933">
    <property type="term" value="F:proton-transporting ATP synthase activity, rotational mechanism"/>
    <property type="evidence" value="ECO:0007669"/>
    <property type="project" value="InterPro"/>
</dbReference>
<evidence type="ECO:0000256" key="3">
    <source>
        <dbReference type="ARBA" id="ARBA00011648"/>
    </source>
</evidence>
<protein>
    <submittedName>
        <fullName evidence="9">Uncharacterized protein</fullName>
    </submittedName>
</protein>
<dbReference type="EMBL" id="WJXA01000001">
    <property type="protein sequence ID" value="KAF7152853.1"/>
    <property type="molecule type" value="Genomic_DNA"/>
</dbReference>
<evidence type="ECO:0000256" key="4">
    <source>
        <dbReference type="ARBA" id="ARBA00022448"/>
    </source>
</evidence>
<evidence type="ECO:0000313" key="10">
    <source>
        <dbReference type="Proteomes" id="UP000626092"/>
    </source>
</evidence>
<dbReference type="HAMAP" id="MF_01416">
    <property type="entry name" value="ATP_synth_delta_bact"/>
    <property type="match status" value="1"/>
</dbReference>
<proteinExistence type="inferred from homology"/>
<dbReference type="SUPFAM" id="SSF47928">
    <property type="entry name" value="N-terminal domain of the delta subunit of the F1F0-ATP synthase"/>
    <property type="match status" value="1"/>
</dbReference>
<gene>
    <name evidence="9" type="ORF">RHSIM_Rhsim01G0129500</name>
</gene>
<keyword evidence="6" id="KW-0406">Ion transport</keyword>
<dbReference type="AlphaFoldDB" id="A0A834HGU7"/>
<keyword evidence="5" id="KW-0375">Hydrogen ion transport</keyword>
<evidence type="ECO:0000256" key="8">
    <source>
        <dbReference type="ARBA" id="ARBA00023310"/>
    </source>
</evidence>
<name>A0A834HGU7_RHOSS</name>
<accession>A0A834HGU7</accession>
<dbReference type="InterPro" id="IPR020781">
    <property type="entry name" value="ATPase_OSCP/d_CS"/>
</dbReference>
<keyword evidence="8" id="KW-0066">ATP synthesis</keyword>
<comment type="similarity">
    <text evidence="2">Belongs to the ATPase delta chain family.</text>
</comment>
<dbReference type="GO" id="GO:0016020">
    <property type="term" value="C:membrane"/>
    <property type="evidence" value="ECO:0007669"/>
    <property type="project" value="UniProtKB-SubCell"/>
</dbReference>
<comment type="caution">
    <text evidence="9">The sequence shown here is derived from an EMBL/GenBank/DDBJ whole genome shotgun (WGS) entry which is preliminary data.</text>
</comment>
<sequence length="392" mass="43615">MAGRLRSTLPLFSRIVRSNSFSTIQRSTVHRSLLCPSFAHPQSYASSSPPKEQKVKVPLTMYGVSGNYATSLYIAAAKANALEKVESELLDVAEASKKSTTFSMFMKDLSVPADTRIKAITEICAEAKFSDLTRNFLEPGHQADLCCCQSLPFKILSFPLVDASEELFWLRWATKAPGKYCEEIYRVDHGAQGRNGSHCDNYYFYLVEAIGNSIVRLSQYLFVCQPLPAEEEKELKETLQDIIGQGKKVNLEQTIDPSILGGLVLEFGQNVFDISIKTRAKQMERFLRDPAILATSKLRCPLSSPSFFAVSACNSKNILCLDLGWTDLWDGVSFGHYGLWSQFSYIRREAEILLFGVVLVDGCHGESGLLHSRGFEGLRYGCSGCWAEGRSS</sequence>
<comment type="subcellular location">
    <subcellularLocation>
        <location evidence="1">Membrane</location>
    </subcellularLocation>
</comment>
<keyword evidence="10" id="KW-1185">Reference proteome</keyword>
<evidence type="ECO:0000256" key="2">
    <source>
        <dbReference type="ARBA" id="ARBA00007046"/>
    </source>
</evidence>
<dbReference type="InterPro" id="IPR026015">
    <property type="entry name" value="ATP_synth_OSCP/delta_N_sf"/>
</dbReference>
<evidence type="ECO:0000256" key="7">
    <source>
        <dbReference type="ARBA" id="ARBA00023136"/>
    </source>
</evidence>
<dbReference type="Pfam" id="PF00213">
    <property type="entry name" value="OSCP"/>
    <property type="match status" value="2"/>
</dbReference>
<evidence type="ECO:0000256" key="1">
    <source>
        <dbReference type="ARBA" id="ARBA00004370"/>
    </source>
</evidence>
<dbReference type="PROSITE" id="PS00389">
    <property type="entry name" value="ATPASE_DELTA"/>
    <property type="match status" value="1"/>
</dbReference>
<evidence type="ECO:0000256" key="6">
    <source>
        <dbReference type="ARBA" id="ARBA00023065"/>
    </source>
</evidence>
<evidence type="ECO:0000313" key="9">
    <source>
        <dbReference type="EMBL" id="KAF7152853.1"/>
    </source>
</evidence>
<evidence type="ECO:0000256" key="5">
    <source>
        <dbReference type="ARBA" id="ARBA00022781"/>
    </source>
</evidence>
<dbReference type="InterPro" id="IPR000711">
    <property type="entry name" value="ATPase_OSCP/dsu"/>
</dbReference>
<reference evidence="9" key="1">
    <citation type="submission" date="2019-11" db="EMBL/GenBank/DDBJ databases">
        <authorList>
            <person name="Liu Y."/>
            <person name="Hou J."/>
            <person name="Li T.-Q."/>
            <person name="Guan C.-H."/>
            <person name="Wu X."/>
            <person name="Wu H.-Z."/>
            <person name="Ling F."/>
            <person name="Zhang R."/>
            <person name="Shi X.-G."/>
            <person name="Ren J.-P."/>
            <person name="Chen E.-F."/>
            <person name="Sun J.-M."/>
        </authorList>
    </citation>
    <scope>NUCLEOTIDE SEQUENCE</scope>
    <source>
        <strain evidence="9">Adult_tree_wgs_1</strain>
        <tissue evidence="9">Leaves</tissue>
    </source>
</reference>
<organism evidence="9 10">
    <name type="scientific">Rhododendron simsii</name>
    <name type="common">Sims's rhododendron</name>
    <dbReference type="NCBI Taxonomy" id="118357"/>
    <lineage>
        <taxon>Eukaryota</taxon>
        <taxon>Viridiplantae</taxon>
        <taxon>Streptophyta</taxon>
        <taxon>Embryophyta</taxon>
        <taxon>Tracheophyta</taxon>
        <taxon>Spermatophyta</taxon>
        <taxon>Magnoliopsida</taxon>
        <taxon>eudicotyledons</taxon>
        <taxon>Gunneridae</taxon>
        <taxon>Pentapetalae</taxon>
        <taxon>asterids</taxon>
        <taxon>Ericales</taxon>
        <taxon>Ericaceae</taxon>
        <taxon>Ericoideae</taxon>
        <taxon>Rhodoreae</taxon>
        <taxon>Rhododendron</taxon>
    </lineage>
</organism>
<keyword evidence="4" id="KW-0813">Transport</keyword>
<comment type="subunit">
    <text evidence="3">F-type ATPases have 2 components, CF(1) - the catalytic core - and CF(0) - the membrane proton channel. CF(1) has five subunits: alpha(3), beta(3), gamma(1), delta(1), epsilon(1). CF(0) has three main subunits: a, b and c.</text>
</comment>